<sequence>MIASTKRRRDEMNDDEERKLVRIKQPFIGEAQSMERQQQYDQLKEQDSWRRERGLVYSRVPCPPGMVPFSNEHQVWFLCARAGADMQRVAVATGNNPMNGLNDDEKEDYLRKRRFGVYGDRADREKNALQRLQDMVHKIGNMDQWRMIDKLPIRATCTTCGYTFIKLHNSSHYCKELGTMITSQQQGLEYFRILYLHDIVDAWSDTDMEGLLNLDQHDAAIILNKYQYQDKVDRIPGSLGMIYTLATAQISDDFMLAIAVDKEIITKGHGLGNPPNSTGNDAWLFDHVQIMKALQDHFNKHSFLPLTEVFCGLDDACDYYSIRAPCRKQSINKIPLPGDVQHKHYRKNSKCSFGETFTSFNDLPLIVRRWLWMSYVKGKIFIDPMDWQAQIPFVRDHWRALV</sequence>
<accession>A0A077WW50</accession>
<dbReference type="OrthoDB" id="2260158at2759"/>
<proteinExistence type="predicted"/>
<name>A0A077WW50_9FUNG</name>
<gene>
    <name evidence="1" type="ORF">LRAMOSA03516</name>
</gene>
<evidence type="ECO:0000313" key="1">
    <source>
        <dbReference type="EMBL" id="CDS11253.1"/>
    </source>
</evidence>
<dbReference type="AlphaFoldDB" id="A0A077WW50"/>
<reference evidence="1" key="1">
    <citation type="journal article" date="2014" name="Genome Announc.">
        <title>De novo whole-genome sequence and genome annotation of Lichtheimia ramosa.</title>
        <authorList>
            <person name="Linde J."/>
            <person name="Schwartze V."/>
            <person name="Binder U."/>
            <person name="Lass-Florl C."/>
            <person name="Voigt K."/>
            <person name="Horn F."/>
        </authorList>
    </citation>
    <scope>NUCLEOTIDE SEQUENCE</scope>
    <source>
        <strain evidence="1">JMRC FSU:6197</strain>
    </source>
</reference>
<protein>
    <submittedName>
        <fullName evidence="1">Uncharacterized protein</fullName>
    </submittedName>
</protein>
<dbReference type="EMBL" id="LK023346">
    <property type="protein sequence ID" value="CDS11253.1"/>
    <property type="molecule type" value="Genomic_DNA"/>
</dbReference>
<organism evidence="1">
    <name type="scientific">Lichtheimia ramosa</name>
    <dbReference type="NCBI Taxonomy" id="688394"/>
    <lineage>
        <taxon>Eukaryota</taxon>
        <taxon>Fungi</taxon>
        <taxon>Fungi incertae sedis</taxon>
        <taxon>Mucoromycota</taxon>
        <taxon>Mucoromycotina</taxon>
        <taxon>Mucoromycetes</taxon>
        <taxon>Mucorales</taxon>
        <taxon>Lichtheimiaceae</taxon>
        <taxon>Lichtheimia</taxon>
    </lineage>
</organism>